<accession>A0A5B2W3T4</accession>
<protein>
    <submittedName>
        <fullName evidence="1">Uncharacterized protein</fullName>
    </submittedName>
</protein>
<reference evidence="1 2" key="1">
    <citation type="submission" date="2019-09" db="EMBL/GenBank/DDBJ databases">
        <title>Chitinophaga ginsengihumi sp. nov., isolated from soil of ginseng rhizosphere.</title>
        <authorList>
            <person name="Lee J."/>
        </authorList>
    </citation>
    <scope>NUCLEOTIDE SEQUENCE [LARGE SCALE GENOMIC DNA]</scope>
    <source>
        <strain evidence="1 2">BN140078</strain>
    </source>
</reference>
<dbReference type="EMBL" id="VUOC01000001">
    <property type="protein sequence ID" value="KAA2245518.1"/>
    <property type="molecule type" value="Genomic_DNA"/>
</dbReference>
<organism evidence="1 2">
    <name type="scientific">Chitinophaga agrisoli</name>
    <dbReference type="NCBI Taxonomy" id="2607653"/>
    <lineage>
        <taxon>Bacteria</taxon>
        <taxon>Pseudomonadati</taxon>
        <taxon>Bacteroidota</taxon>
        <taxon>Chitinophagia</taxon>
        <taxon>Chitinophagales</taxon>
        <taxon>Chitinophagaceae</taxon>
        <taxon>Chitinophaga</taxon>
    </lineage>
</organism>
<dbReference type="Proteomes" id="UP000324611">
    <property type="component" value="Unassembled WGS sequence"/>
</dbReference>
<reference evidence="1 2" key="2">
    <citation type="submission" date="2019-09" db="EMBL/GenBank/DDBJ databases">
        <authorList>
            <person name="Jin C."/>
        </authorList>
    </citation>
    <scope>NUCLEOTIDE SEQUENCE [LARGE SCALE GENOMIC DNA]</scope>
    <source>
        <strain evidence="1 2">BN140078</strain>
    </source>
</reference>
<proteinExistence type="predicted"/>
<name>A0A5B2W3T4_9BACT</name>
<sequence length="116" mass="13158">MKFKLTFNAADFQKFKLVLSPAEYDTLMDVMIFVTLQDPPAGIKDKIVLCLVQSFYVRLQSKALIKQRAYNFTIPIAEAMAFQAFWSGKPARDIISSNVVNTIIGEVDRKTKSITF</sequence>
<evidence type="ECO:0000313" key="2">
    <source>
        <dbReference type="Proteomes" id="UP000324611"/>
    </source>
</evidence>
<comment type="caution">
    <text evidence="1">The sequence shown here is derived from an EMBL/GenBank/DDBJ whole genome shotgun (WGS) entry which is preliminary data.</text>
</comment>
<dbReference type="AlphaFoldDB" id="A0A5B2W3T4"/>
<evidence type="ECO:0000313" key="1">
    <source>
        <dbReference type="EMBL" id="KAA2245518.1"/>
    </source>
</evidence>
<gene>
    <name evidence="1" type="ORF">F0L74_06045</name>
</gene>
<keyword evidence="2" id="KW-1185">Reference proteome</keyword>
<dbReference type="RefSeq" id="WP_149836908.1">
    <property type="nucleotide sequence ID" value="NZ_VUOC01000001.1"/>
</dbReference>